<accession>U4LTU0</accession>
<reference evidence="1 2" key="1">
    <citation type="journal article" date="2013" name="PLoS Genet.">
        <title>The genome and development-dependent transcriptomes of Pyronema confluens: a window into fungal evolution.</title>
        <authorList>
            <person name="Traeger S."/>
            <person name="Altegoer F."/>
            <person name="Freitag M."/>
            <person name="Gabaldon T."/>
            <person name="Kempken F."/>
            <person name="Kumar A."/>
            <person name="Marcet-Houben M."/>
            <person name="Poggeler S."/>
            <person name="Stajich J.E."/>
            <person name="Nowrousian M."/>
        </authorList>
    </citation>
    <scope>NUCLEOTIDE SEQUENCE [LARGE SCALE GENOMIC DNA]</scope>
    <source>
        <strain evidence="2">CBS 100304</strain>
        <tissue evidence="1">Vegetative mycelium</tissue>
    </source>
</reference>
<name>U4LTU0_PYROM</name>
<evidence type="ECO:0000313" key="2">
    <source>
        <dbReference type="Proteomes" id="UP000018144"/>
    </source>
</evidence>
<keyword evidence="2" id="KW-1185">Reference proteome</keyword>
<dbReference type="EMBL" id="HF936006">
    <property type="protein sequence ID" value="CCX33110.1"/>
    <property type="molecule type" value="Genomic_DNA"/>
</dbReference>
<protein>
    <submittedName>
        <fullName evidence="1">Uncharacterized protein</fullName>
    </submittedName>
</protein>
<organism evidence="1 2">
    <name type="scientific">Pyronema omphalodes (strain CBS 100304)</name>
    <name type="common">Pyronema confluens</name>
    <dbReference type="NCBI Taxonomy" id="1076935"/>
    <lineage>
        <taxon>Eukaryota</taxon>
        <taxon>Fungi</taxon>
        <taxon>Dikarya</taxon>
        <taxon>Ascomycota</taxon>
        <taxon>Pezizomycotina</taxon>
        <taxon>Pezizomycetes</taxon>
        <taxon>Pezizales</taxon>
        <taxon>Pyronemataceae</taxon>
        <taxon>Pyronema</taxon>
    </lineage>
</organism>
<sequence>MFEMPTMPIGSSTFRFNGNLRLIAASVSTRLPPILHEVSAEKLPPVSLAPTDGSHNSPHAFSNVINLKDLWSQVTGPTYICCFIRNQDV</sequence>
<dbReference type="Proteomes" id="UP000018144">
    <property type="component" value="Unassembled WGS sequence"/>
</dbReference>
<dbReference type="AlphaFoldDB" id="U4LTU0"/>
<evidence type="ECO:0000313" key="1">
    <source>
        <dbReference type="EMBL" id="CCX33110.1"/>
    </source>
</evidence>
<gene>
    <name evidence="1" type="ORF">PCON_14141</name>
</gene>
<proteinExistence type="predicted"/>